<proteinExistence type="predicted"/>
<dbReference type="InterPro" id="IPR038723">
    <property type="entry name" value="ArnR1-like_HTH"/>
</dbReference>
<evidence type="ECO:0000259" key="2">
    <source>
        <dbReference type="Pfam" id="PF14947"/>
    </source>
</evidence>
<accession>A0A6A9QNX4</accession>
<dbReference type="InterPro" id="IPR036388">
    <property type="entry name" value="WH-like_DNA-bd_sf"/>
</dbReference>
<dbReference type="EMBL" id="WGGD01000005">
    <property type="protein sequence ID" value="MUN28985.1"/>
    <property type="molecule type" value="Genomic_DNA"/>
</dbReference>
<keyword evidence="4" id="KW-1185">Reference proteome</keyword>
<evidence type="ECO:0000313" key="4">
    <source>
        <dbReference type="Proteomes" id="UP000470772"/>
    </source>
</evidence>
<gene>
    <name evidence="3" type="ORF">GC250_05925</name>
</gene>
<dbReference type="GO" id="GO:0003677">
    <property type="term" value="F:DNA binding"/>
    <property type="evidence" value="ECO:0007669"/>
    <property type="project" value="UniProtKB-KW"/>
</dbReference>
<dbReference type="AlphaFoldDB" id="A0A6A9QNX4"/>
<dbReference type="Pfam" id="PF14947">
    <property type="entry name" value="HTH_45"/>
    <property type="match status" value="1"/>
</dbReference>
<sequence>MKRRTRRNKIAIIRSILSSATNEIQKTALMYAVNLNHKTISYYLNELIKRGLISETANKGFQTTEKGKLLAKRIEEYEKHLEEAEKIKKSVLEVFDNKSKRNSKAVTEMGLH</sequence>
<dbReference type="InterPro" id="IPR036390">
    <property type="entry name" value="WH_DNA-bd_sf"/>
</dbReference>
<name>A0A6A9QNX4_SULME</name>
<keyword evidence="1" id="KW-0175">Coiled coil</keyword>
<evidence type="ECO:0000256" key="1">
    <source>
        <dbReference type="SAM" id="Coils"/>
    </source>
</evidence>
<protein>
    <submittedName>
        <fullName evidence="3">DNA-binding protein</fullName>
    </submittedName>
</protein>
<dbReference type="Gene3D" id="1.10.10.10">
    <property type="entry name" value="Winged helix-like DNA-binding domain superfamily/Winged helix DNA-binding domain"/>
    <property type="match status" value="1"/>
</dbReference>
<organism evidence="3 4">
    <name type="scientific">Sulfuracidifex metallicus DSM 6482 = JCM 9184</name>
    <dbReference type="NCBI Taxonomy" id="523847"/>
    <lineage>
        <taxon>Archaea</taxon>
        <taxon>Thermoproteota</taxon>
        <taxon>Thermoprotei</taxon>
        <taxon>Sulfolobales</taxon>
        <taxon>Sulfolobaceae</taxon>
        <taxon>Sulfuracidifex</taxon>
    </lineage>
</organism>
<dbReference type="Proteomes" id="UP000470772">
    <property type="component" value="Unassembled WGS sequence"/>
</dbReference>
<feature type="coiled-coil region" evidence="1">
    <location>
        <begin position="67"/>
        <end position="94"/>
    </location>
</feature>
<feature type="domain" description="ArnR1-like winged helix-turn-helix" evidence="2">
    <location>
        <begin position="6"/>
        <end position="79"/>
    </location>
</feature>
<dbReference type="SUPFAM" id="SSF46785">
    <property type="entry name" value="Winged helix' DNA-binding domain"/>
    <property type="match status" value="1"/>
</dbReference>
<comment type="caution">
    <text evidence="3">The sequence shown here is derived from an EMBL/GenBank/DDBJ whole genome shotgun (WGS) entry which is preliminary data.</text>
</comment>
<keyword evidence="3" id="KW-0238">DNA-binding</keyword>
<evidence type="ECO:0000313" key="3">
    <source>
        <dbReference type="EMBL" id="MUN28985.1"/>
    </source>
</evidence>
<dbReference type="RefSeq" id="WP_156016542.1">
    <property type="nucleotide sequence ID" value="NZ_WGGD01000005.1"/>
</dbReference>
<reference evidence="3 4" key="1">
    <citation type="submission" date="2019-10" db="EMBL/GenBank/DDBJ databases">
        <title>Sequencing and Assembly of Multiple Reported Metal-Biooxidizing Members of the Extremely Thermoacidophilic Archaeal Family Sulfolobaceae.</title>
        <authorList>
            <person name="Counts J.A."/>
            <person name="Kelly R.M."/>
        </authorList>
    </citation>
    <scope>NUCLEOTIDE SEQUENCE [LARGE SCALE GENOMIC DNA]</scope>
    <source>
        <strain evidence="3 4">DSM 6482</strain>
    </source>
</reference>